<proteinExistence type="predicted"/>
<dbReference type="EC" id="2.7.13.3" evidence="3"/>
<keyword evidence="17" id="KW-1185">Reference proteome</keyword>
<evidence type="ECO:0000256" key="6">
    <source>
        <dbReference type="ARBA" id="ARBA00022679"/>
    </source>
</evidence>
<dbReference type="SMART" id="SM00091">
    <property type="entry name" value="PAS"/>
    <property type="match status" value="1"/>
</dbReference>
<dbReference type="InterPro" id="IPR050428">
    <property type="entry name" value="TCS_sensor_his_kinase"/>
</dbReference>
<accession>A0ABW0V8B1</accession>
<feature type="transmembrane region" description="Helical" evidence="14">
    <location>
        <begin position="167"/>
        <end position="193"/>
    </location>
</feature>
<keyword evidence="5" id="KW-0597">Phosphoprotein</keyword>
<dbReference type="InterPro" id="IPR000014">
    <property type="entry name" value="PAS"/>
</dbReference>
<dbReference type="PANTHER" id="PTHR45436">
    <property type="entry name" value="SENSOR HISTIDINE KINASE YKOH"/>
    <property type="match status" value="1"/>
</dbReference>
<dbReference type="SMART" id="SM00387">
    <property type="entry name" value="HATPase_c"/>
    <property type="match status" value="1"/>
</dbReference>
<sequence length="569" mass="59566">MRRPHWPRRVFAQLLLSQTVVTVGVTAVTAGLFLAPVSRELDRDAMQRALSIAQVTAQDEVIARAAEARDAAVVQRNAEQIRLATGASFVVITDVDGIRLSHTDPGRIGQRVSTDPEPALRGESVTAIQQGTLGRTARGKVPLRAVDGRIVGEVSVGISDDSIRHRLMSMATGILLCAGVGLAAGLAATLVLARRLKRRTHNIAVADIAALLVEREAMLHGIREGMVALDPDGRIRLANDEAVRLLALPDDCVGRSVDQVLPQGRLADVLAGRIEGTDLPAVRDDRVLVVNRMATPDGGAVTTLRDRTELESLVRELDNTRSLTEALRAQDHEHANRMHTLLGLLELGRHEQAAEFISEQSGSHAAVAAEVSEQVQDPHVAALLAGKTAVAAERGIELVLSADSHLPDAAVDARALVTVVGNLIDNALDAAAGPGPALAAGGPVRGALPPGAVFFPGRSPAGAGPSAGTSAGSRRPVVEVALRADGPVLLVEVGDSGPGVAPELRTRIFEEGWTSKQAPAHRPRGLGLAMVARLVERAGGTISVGEAQLGGARFTVRLPEALHIAPVEA</sequence>
<keyword evidence="8" id="KW-0547">Nucleotide-binding</keyword>
<dbReference type="Proteomes" id="UP001596066">
    <property type="component" value="Unassembled WGS sequence"/>
</dbReference>
<dbReference type="InterPro" id="IPR036890">
    <property type="entry name" value="HATPase_C_sf"/>
</dbReference>
<dbReference type="Pfam" id="PF00989">
    <property type="entry name" value="PAS"/>
    <property type="match status" value="1"/>
</dbReference>
<dbReference type="InterPro" id="IPR003594">
    <property type="entry name" value="HATPase_dom"/>
</dbReference>
<dbReference type="Gene3D" id="3.30.450.20">
    <property type="entry name" value="PAS domain"/>
    <property type="match status" value="2"/>
</dbReference>
<keyword evidence="6" id="KW-0808">Transferase</keyword>
<protein>
    <recommendedName>
        <fullName evidence="3">histidine kinase</fullName>
        <ecNumber evidence="3">2.7.13.3</ecNumber>
    </recommendedName>
</protein>
<evidence type="ECO:0000259" key="15">
    <source>
        <dbReference type="PROSITE" id="PS50109"/>
    </source>
</evidence>
<evidence type="ECO:0000313" key="17">
    <source>
        <dbReference type="Proteomes" id="UP001596066"/>
    </source>
</evidence>
<keyword evidence="10 16" id="KW-0067">ATP-binding</keyword>
<evidence type="ECO:0000256" key="14">
    <source>
        <dbReference type="SAM" id="Phobius"/>
    </source>
</evidence>
<dbReference type="InterPro" id="IPR016120">
    <property type="entry name" value="Sig_transdc_His_kin_SpoOB"/>
</dbReference>
<dbReference type="InterPro" id="IPR004358">
    <property type="entry name" value="Sig_transdc_His_kin-like_C"/>
</dbReference>
<dbReference type="Gene3D" id="3.30.565.10">
    <property type="entry name" value="Histidine kinase-like ATPase, C-terminal domain"/>
    <property type="match status" value="1"/>
</dbReference>
<evidence type="ECO:0000256" key="13">
    <source>
        <dbReference type="ARBA" id="ARBA00023136"/>
    </source>
</evidence>
<keyword evidence="13 14" id="KW-0472">Membrane</keyword>
<keyword evidence="12" id="KW-0902">Two-component regulatory system</keyword>
<dbReference type="InterPro" id="IPR029151">
    <property type="entry name" value="Sensor-like_sf"/>
</dbReference>
<dbReference type="SUPFAM" id="SSF103190">
    <property type="entry name" value="Sensory domain-like"/>
    <property type="match status" value="1"/>
</dbReference>
<name>A0ABW0V8B1_9ACTN</name>
<evidence type="ECO:0000256" key="1">
    <source>
        <dbReference type="ARBA" id="ARBA00000085"/>
    </source>
</evidence>
<dbReference type="InterPro" id="IPR035965">
    <property type="entry name" value="PAS-like_dom_sf"/>
</dbReference>
<reference evidence="17" key="1">
    <citation type="journal article" date="2019" name="Int. J. Syst. Evol. Microbiol.">
        <title>The Global Catalogue of Microorganisms (GCM) 10K type strain sequencing project: providing services to taxonomists for standard genome sequencing and annotation.</title>
        <authorList>
            <consortium name="The Broad Institute Genomics Platform"/>
            <consortium name="The Broad Institute Genome Sequencing Center for Infectious Disease"/>
            <person name="Wu L."/>
            <person name="Ma J."/>
        </authorList>
    </citation>
    <scope>NUCLEOTIDE SEQUENCE [LARGE SCALE GENOMIC DNA]</scope>
    <source>
        <strain evidence="17">CGMCC 4.1622</strain>
    </source>
</reference>
<evidence type="ECO:0000256" key="5">
    <source>
        <dbReference type="ARBA" id="ARBA00022553"/>
    </source>
</evidence>
<dbReference type="Pfam" id="PF14689">
    <property type="entry name" value="SPOB_a"/>
    <property type="match status" value="1"/>
</dbReference>
<dbReference type="SUPFAM" id="SSF55785">
    <property type="entry name" value="PYP-like sensor domain (PAS domain)"/>
    <property type="match status" value="1"/>
</dbReference>
<keyword evidence="9" id="KW-0418">Kinase</keyword>
<comment type="catalytic activity">
    <reaction evidence="1">
        <text>ATP + protein L-histidine = ADP + protein N-phospho-L-histidine.</text>
        <dbReference type="EC" id="2.7.13.3"/>
    </reaction>
</comment>
<comment type="subcellular location">
    <subcellularLocation>
        <location evidence="2">Cell membrane</location>
        <topology evidence="2">Multi-pass membrane protein</topology>
    </subcellularLocation>
</comment>
<evidence type="ECO:0000256" key="2">
    <source>
        <dbReference type="ARBA" id="ARBA00004651"/>
    </source>
</evidence>
<evidence type="ECO:0000256" key="7">
    <source>
        <dbReference type="ARBA" id="ARBA00022692"/>
    </source>
</evidence>
<evidence type="ECO:0000256" key="9">
    <source>
        <dbReference type="ARBA" id="ARBA00022777"/>
    </source>
</evidence>
<dbReference type="PROSITE" id="PS50109">
    <property type="entry name" value="HIS_KIN"/>
    <property type="match status" value="1"/>
</dbReference>
<dbReference type="Pfam" id="PF02518">
    <property type="entry name" value="HATPase_c"/>
    <property type="match status" value="1"/>
</dbReference>
<dbReference type="InterPro" id="IPR013767">
    <property type="entry name" value="PAS_fold"/>
</dbReference>
<evidence type="ECO:0000313" key="16">
    <source>
        <dbReference type="EMBL" id="MFC5641219.1"/>
    </source>
</evidence>
<keyword evidence="4" id="KW-1003">Cell membrane</keyword>
<gene>
    <name evidence="16" type="ORF">ACFPZF_07580</name>
</gene>
<dbReference type="SUPFAM" id="SSF55874">
    <property type="entry name" value="ATPase domain of HSP90 chaperone/DNA topoisomerase II/histidine kinase"/>
    <property type="match status" value="1"/>
</dbReference>
<evidence type="ECO:0000256" key="12">
    <source>
        <dbReference type="ARBA" id="ARBA00023012"/>
    </source>
</evidence>
<dbReference type="Gene3D" id="1.10.287.130">
    <property type="match status" value="1"/>
</dbReference>
<dbReference type="RefSeq" id="WP_380230783.1">
    <property type="nucleotide sequence ID" value="NZ_JBHSOC010000010.1"/>
</dbReference>
<evidence type="ECO:0000256" key="4">
    <source>
        <dbReference type="ARBA" id="ARBA00022475"/>
    </source>
</evidence>
<organism evidence="16 17">
    <name type="scientific">Kitasatospora cinereorecta</name>
    <dbReference type="NCBI Taxonomy" id="285560"/>
    <lineage>
        <taxon>Bacteria</taxon>
        <taxon>Bacillati</taxon>
        <taxon>Actinomycetota</taxon>
        <taxon>Actinomycetes</taxon>
        <taxon>Kitasatosporales</taxon>
        <taxon>Streptomycetaceae</taxon>
        <taxon>Kitasatospora</taxon>
    </lineage>
</organism>
<dbReference type="SUPFAM" id="SSF55890">
    <property type="entry name" value="Sporulation response regulatory protein Spo0B"/>
    <property type="match status" value="1"/>
</dbReference>
<dbReference type="EMBL" id="JBHSOC010000010">
    <property type="protein sequence ID" value="MFC5641219.1"/>
    <property type="molecule type" value="Genomic_DNA"/>
</dbReference>
<dbReference type="InterPro" id="IPR039506">
    <property type="entry name" value="SPOB_a"/>
</dbReference>
<evidence type="ECO:0000256" key="10">
    <source>
        <dbReference type="ARBA" id="ARBA00022840"/>
    </source>
</evidence>
<evidence type="ECO:0000256" key="3">
    <source>
        <dbReference type="ARBA" id="ARBA00012438"/>
    </source>
</evidence>
<dbReference type="CDD" id="cd00130">
    <property type="entry name" value="PAS"/>
    <property type="match status" value="1"/>
</dbReference>
<dbReference type="InterPro" id="IPR005467">
    <property type="entry name" value="His_kinase_dom"/>
</dbReference>
<keyword evidence="11 14" id="KW-1133">Transmembrane helix</keyword>
<dbReference type="PRINTS" id="PR00344">
    <property type="entry name" value="BCTRLSENSOR"/>
</dbReference>
<evidence type="ECO:0000256" key="11">
    <source>
        <dbReference type="ARBA" id="ARBA00022989"/>
    </source>
</evidence>
<feature type="domain" description="Histidine kinase" evidence="15">
    <location>
        <begin position="288"/>
        <end position="562"/>
    </location>
</feature>
<dbReference type="PANTHER" id="PTHR45436:SF5">
    <property type="entry name" value="SENSOR HISTIDINE KINASE TRCS"/>
    <property type="match status" value="1"/>
</dbReference>
<evidence type="ECO:0000256" key="8">
    <source>
        <dbReference type="ARBA" id="ARBA00022741"/>
    </source>
</evidence>
<dbReference type="InterPro" id="IPR033463">
    <property type="entry name" value="sCache_3"/>
</dbReference>
<dbReference type="Pfam" id="PF17203">
    <property type="entry name" value="sCache_3_2"/>
    <property type="match status" value="1"/>
</dbReference>
<dbReference type="GO" id="GO:0005524">
    <property type="term" value="F:ATP binding"/>
    <property type="evidence" value="ECO:0007669"/>
    <property type="project" value="UniProtKB-KW"/>
</dbReference>
<keyword evidence="7 14" id="KW-0812">Transmembrane</keyword>
<comment type="caution">
    <text evidence="16">The sequence shown here is derived from an EMBL/GenBank/DDBJ whole genome shotgun (WGS) entry which is preliminary data.</text>
</comment>